<keyword evidence="7" id="KW-0472">Membrane</keyword>
<dbReference type="GO" id="GO:0005743">
    <property type="term" value="C:mitochondrial inner membrane"/>
    <property type="evidence" value="ECO:0007669"/>
    <property type="project" value="UniProtKB-SubCell"/>
</dbReference>
<name>A0A1Y1UKH7_9TREE</name>
<organism evidence="8 9">
    <name type="scientific">Kockovaella imperatae</name>
    <dbReference type="NCBI Taxonomy" id="4999"/>
    <lineage>
        <taxon>Eukaryota</taxon>
        <taxon>Fungi</taxon>
        <taxon>Dikarya</taxon>
        <taxon>Basidiomycota</taxon>
        <taxon>Agaricomycotina</taxon>
        <taxon>Tremellomycetes</taxon>
        <taxon>Tremellales</taxon>
        <taxon>Cuniculitremaceae</taxon>
        <taxon>Kockovaella</taxon>
    </lineage>
</organism>
<dbReference type="GeneID" id="33554832"/>
<evidence type="ECO:0000256" key="6">
    <source>
        <dbReference type="ARBA" id="ARBA00023128"/>
    </source>
</evidence>
<evidence type="ECO:0000256" key="4">
    <source>
        <dbReference type="ARBA" id="ARBA00022792"/>
    </source>
</evidence>
<accession>A0A1Y1UKH7</accession>
<proteinExistence type="predicted"/>
<keyword evidence="3" id="KW-0679">Respiratory chain</keyword>
<evidence type="ECO:0000256" key="7">
    <source>
        <dbReference type="ARBA" id="ARBA00023136"/>
    </source>
</evidence>
<dbReference type="InterPro" id="IPR039993">
    <property type="entry name" value="NDUFB10"/>
</dbReference>
<dbReference type="RefSeq" id="XP_021871953.1">
    <property type="nucleotide sequence ID" value="XM_022013024.1"/>
</dbReference>
<evidence type="ECO:0000256" key="5">
    <source>
        <dbReference type="ARBA" id="ARBA00022982"/>
    </source>
</evidence>
<comment type="caution">
    <text evidence="8">The sequence shown here is derived from an EMBL/GenBank/DDBJ whole genome shotgun (WGS) entry which is preliminary data.</text>
</comment>
<dbReference type="Proteomes" id="UP000193218">
    <property type="component" value="Unassembled WGS sequence"/>
</dbReference>
<protein>
    <recommendedName>
        <fullName evidence="10">NADH-ubiquinone oxidoreductase 12 kDa subunit</fullName>
    </recommendedName>
</protein>
<dbReference type="STRING" id="4999.A0A1Y1UKH7"/>
<dbReference type="PANTHER" id="PTHR13094">
    <property type="entry name" value="NADH-UBIQUINONE OXIDOREDUCTASE PDSW SUBUNIT"/>
    <property type="match status" value="1"/>
</dbReference>
<keyword evidence="5" id="KW-0249">Electron transport</keyword>
<evidence type="ECO:0000256" key="1">
    <source>
        <dbReference type="ARBA" id="ARBA00004443"/>
    </source>
</evidence>
<dbReference type="PANTHER" id="PTHR13094:SF1">
    <property type="entry name" value="NADH DEHYDROGENASE [UBIQUINONE] 1 BETA SUBCOMPLEX SUBUNIT 10"/>
    <property type="match status" value="1"/>
</dbReference>
<reference evidence="8 9" key="1">
    <citation type="submission" date="2017-03" db="EMBL/GenBank/DDBJ databases">
        <title>Widespread Adenine N6-methylation of Active Genes in Fungi.</title>
        <authorList>
            <consortium name="DOE Joint Genome Institute"/>
            <person name="Mondo S.J."/>
            <person name="Dannebaum R.O."/>
            <person name="Kuo R.C."/>
            <person name="Louie K.B."/>
            <person name="Bewick A.J."/>
            <person name="Labutti K."/>
            <person name="Haridas S."/>
            <person name="Kuo A."/>
            <person name="Salamov A."/>
            <person name="Ahrendt S.R."/>
            <person name="Lau R."/>
            <person name="Bowen B.P."/>
            <person name="Lipzen A."/>
            <person name="Sullivan W."/>
            <person name="Andreopoulos W.B."/>
            <person name="Clum A."/>
            <person name="Lindquist E."/>
            <person name="Daum C."/>
            <person name="Northen T.R."/>
            <person name="Ramamoorthy G."/>
            <person name="Schmitz R.J."/>
            <person name="Gryganskyi A."/>
            <person name="Culley D."/>
            <person name="Magnuson J."/>
            <person name="James T.Y."/>
            <person name="O'Malley M.A."/>
            <person name="Stajich J.E."/>
            <person name="Spatafora J.W."/>
            <person name="Visel A."/>
            <person name="Grigoriev I.V."/>
        </authorList>
    </citation>
    <scope>NUCLEOTIDE SEQUENCE [LARGE SCALE GENOMIC DNA]</scope>
    <source>
        <strain evidence="8 9">NRRL Y-17943</strain>
    </source>
</reference>
<comment type="subcellular location">
    <subcellularLocation>
        <location evidence="1">Mitochondrion inner membrane</location>
        <topology evidence="1">Peripheral membrane protein</topology>
        <orientation evidence="1">Matrix side</orientation>
    </subcellularLocation>
</comment>
<dbReference type="InParanoid" id="A0A1Y1UKH7"/>
<keyword evidence="6" id="KW-0496">Mitochondrion</keyword>
<evidence type="ECO:0000256" key="3">
    <source>
        <dbReference type="ARBA" id="ARBA00022660"/>
    </source>
</evidence>
<evidence type="ECO:0000313" key="9">
    <source>
        <dbReference type="Proteomes" id="UP000193218"/>
    </source>
</evidence>
<evidence type="ECO:0000256" key="2">
    <source>
        <dbReference type="ARBA" id="ARBA00022448"/>
    </source>
</evidence>
<gene>
    <name evidence="8" type="ORF">BD324DRAFT_563277</name>
</gene>
<dbReference type="EMBL" id="NBSH01000005">
    <property type="protein sequence ID" value="ORX37966.1"/>
    <property type="molecule type" value="Genomic_DNA"/>
</dbReference>
<dbReference type="OrthoDB" id="10252718at2759"/>
<keyword evidence="4" id="KW-0999">Mitochondrion inner membrane</keyword>
<keyword evidence="2" id="KW-0813">Transport</keyword>
<dbReference type="AlphaFoldDB" id="A0A1Y1UKH7"/>
<feature type="non-terminal residue" evidence="8">
    <location>
        <position position="1"/>
    </location>
</feature>
<evidence type="ECO:0000313" key="8">
    <source>
        <dbReference type="EMBL" id="ORX37966.1"/>
    </source>
</evidence>
<feature type="non-terminal residue" evidence="8">
    <location>
        <position position="56"/>
    </location>
</feature>
<keyword evidence="9" id="KW-1185">Reference proteome</keyword>
<sequence length="56" mass="6855">LEHREKFIREVWVRTMEVRIVGEELAKCYRHEGVNHKQNCAELADRYLKMLRKSRV</sequence>
<evidence type="ECO:0008006" key="10">
    <source>
        <dbReference type="Google" id="ProtNLM"/>
    </source>
</evidence>